<evidence type="ECO:0000313" key="2">
    <source>
        <dbReference type="EMBL" id="EFL51340.1"/>
    </source>
</evidence>
<gene>
    <name evidence="2" type="ORF">DesfrDRAFT_2042</name>
</gene>
<evidence type="ECO:0000259" key="1">
    <source>
        <dbReference type="PROSITE" id="PS51788"/>
    </source>
</evidence>
<dbReference type="RefSeq" id="WP_005993538.1">
    <property type="nucleotide sequence ID" value="NZ_AECZ01000011.1"/>
</dbReference>
<keyword evidence="3" id="KW-1185">Reference proteome</keyword>
<reference evidence="2 3" key="1">
    <citation type="submission" date="2010-08" db="EMBL/GenBank/DDBJ databases">
        <title>The draft genome of Desulfovibrio fructosovorans JJ.</title>
        <authorList>
            <consortium name="US DOE Joint Genome Institute (JGI-PGF)"/>
            <person name="Lucas S."/>
            <person name="Copeland A."/>
            <person name="Lapidus A."/>
            <person name="Cheng J.-F."/>
            <person name="Bruce D."/>
            <person name="Goodwin L."/>
            <person name="Pitluck S."/>
            <person name="Land M.L."/>
            <person name="Hauser L."/>
            <person name="Chang Y.-J."/>
            <person name="Jeffries C."/>
            <person name="Wall J.D."/>
            <person name="Stahl D.A."/>
            <person name="Arkin A.P."/>
            <person name="Dehal P."/>
            <person name="Stolyar S.M."/>
            <person name="Hazen T.C."/>
            <person name="Woyke T.J."/>
        </authorList>
    </citation>
    <scope>NUCLEOTIDE SEQUENCE [LARGE SCALE GENOMIC DNA]</scope>
    <source>
        <strain evidence="2 3">JJ</strain>
    </source>
</reference>
<dbReference type="Gene3D" id="2.170.150.20">
    <property type="entry name" value="Peptide methionine sulfoxide reductase"/>
    <property type="match status" value="1"/>
</dbReference>
<dbReference type="OrthoDB" id="6197001at2"/>
<dbReference type="PROSITE" id="PS51788">
    <property type="entry name" value="CULT"/>
    <property type="match status" value="1"/>
</dbReference>
<sequence>MKASGVFLTTNSADDLILEPQPRFVFDNPDLAHADRIACAVCEMEVTRAGMRIAIGGHHRHTFPTAKGVDQEFGCFSLAPGCRVIGHFKLDFTGEDDGLWQTAFCATCGAHLGWYYLSSRGLGFFGLIQDRLLALPEDMAGLPE</sequence>
<dbReference type="EMBL" id="AECZ01000011">
    <property type="protein sequence ID" value="EFL51340.1"/>
    <property type="molecule type" value="Genomic_DNA"/>
</dbReference>
<dbReference type="AlphaFoldDB" id="E1JWP3"/>
<dbReference type="eggNOG" id="ENOG503301B">
    <property type="taxonomic scope" value="Bacteria"/>
</dbReference>
<dbReference type="STRING" id="596151.DesfrDRAFT_2042"/>
<evidence type="ECO:0000313" key="3">
    <source>
        <dbReference type="Proteomes" id="UP000006250"/>
    </source>
</evidence>
<proteinExistence type="predicted"/>
<dbReference type="Proteomes" id="UP000006250">
    <property type="component" value="Unassembled WGS sequence"/>
</dbReference>
<dbReference type="InterPro" id="IPR034750">
    <property type="entry name" value="CULT"/>
</dbReference>
<feature type="domain" description="CULT" evidence="1">
    <location>
        <begin position="34"/>
        <end position="136"/>
    </location>
</feature>
<dbReference type="CDD" id="cd15777">
    <property type="entry name" value="CRBN_C_like"/>
    <property type="match status" value="1"/>
</dbReference>
<name>E1JWP3_SOLFR</name>
<accession>E1JWP3</accession>
<protein>
    <recommendedName>
        <fullName evidence="1">CULT domain-containing protein</fullName>
    </recommendedName>
</protein>
<comment type="caution">
    <text evidence="2">The sequence shown here is derived from an EMBL/GenBank/DDBJ whole genome shotgun (WGS) entry which is preliminary data.</text>
</comment>
<organism evidence="2 3">
    <name type="scientific">Solidesulfovibrio fructosivorans JJ]</name>
    <dbReference type="NCBI Taxonomy" id="596151"/>
    <lineage>
        <taxon>Bacteria</taxon>
        <taxon>Pseudomonadati</taxon>
        <taxon>Thermodesulfobacteriota</taxon>
        <taxon>Desulfovibrionia</taxon>
        <taxon>Desulfovibrionales</taxon>
        <taxon>Desulfovibrionaceae</taxon>
        <taxon>Solidesulfovibrio</taxon>
    </lineage>
</organism>